<dbReference type="AlphaFoldDB" id="A0A5C2RVQ3"/>
<dbReference type="SUPFAM" id="SSF47240">
    <property type="entry name" value="Ferritin-like"/>
    <property type="match status" value="1"/>
</dbReference>
<dbReference type="PROSITE" id="PS00368">
    <property type="entry name" value="RIBORED_SMALL"/>
    <property type="match status" value="1"/>
</dbReference>
<dbReference type="GO" id="GO:0016491">
    <property type="term" value="F:oxidoreductase activity"/>
    <property type="evidence" value="ECO:0007669"/>
    <property type="project" value="InterPro"/>
</dbReference>
<organism evidence="3 4">
    <name type="scientific">Lentinus tigrinus ALCF2SS1-6</name>
    <dbReference type="NCBI Taxonomy" id="1328759"/>
    <lineage>
        <taxon>Eukaryota</taxon>
        <taxon>Fungi</taxon>
        <taxon>Dikarya</taxon>
        <taxon>Basidiomycota</taxon>
        <taxon>Agaricomycotina</taxon>
        <taxon>Agaricomycetes</taxon>
        <taxon>Polyporales</taxon>
        <taxon>Polyporaceae</taxon>
        <taxon>Lentinus</taxon>
    </lineage>
</organism>
<dbReference type="Pfam" id="PF00268">
    <property type="entry name" value="Ribonuc_red_sm"/>
    <property type="match status" value="1"/>
</dbReference>
<dbReference type="PANTHER" id="PTHR23409">
    <property type="entry name" value="RIBONUCLEOSIDE-DIPHOSPHATE REDUCTASE SMALL CHAIN"/>
    <property type="match status" value="1"/>
</dbReference>
<dbReference type="CDD" id="cd01049">
    <property type="entry name" value="RNRR2"/>
    <property type="match status" value="1"/>
</dbReference>
<feature type="transmembrane region" description="Helical" evidence="2">
    <location>
        <begin position="169"/>
        <end position="190"/>
    </location>
</feature>
<keyword evidence="4" id="KW-1185">Reference proteome</keyword>
<dbReference type="InterPro" id="IPR000358">
    <property type="entry name" value="RNR_small_fam"/>
</dbReference>
<reference evidence="3" key="1">
    <citation type="journal article" date="2018" name="Genome Biol. Evol.">
        <title>Genomics and development of Lentinus tigrinus, a white-rot wood-decaying mushroom with dimorphic fruiting bodies.</title>
        <authorList>
            <person name="Wu B."/>
            <person name="Xu Z."/>
            <person name="Knudson A."/>
            <person name="Carlson A."/>
            <person name="Chen N."/>
            <person name="Kovaka S."/>
            <person name="LaButti K."/>
            <person name="Lipzen A."/>
            <person name="Pennachio C."/>
            <person name="Riley R."/>
            <person name="Schakwitz W."/>
            <person name="Umezawa K."/>
            <person name="Ohm R.A."/>
            <person name="Grigoriev I.V."/>
            <person name="Nagy L.G."/>
            <person name="Gibbons J."/>
            <person name="Hibbett D."/>
        </authorList>
    </citation>
    <scope>NUCLEOTIDE SEQUENCE [LARGE SCALE GENOMIC DNA]</scope>
    <source>
        <strain evidence="3">ALCF2SS1-6</strain>
    </source>
</reference>
<evidence type="ECO:0000313" key="3">
    <source>
        <dbReference type="EMBL" id="RPD54715.1"/>
    </source>
</evidence>
<dbReference type="InterPro" id="IPR012348">
    <property type="entry name" value="RNR-like"/>
</dbReference>
<gene>
    <name evidence="3" type="ORF">L227DRAFT_511217</name>
</gene>
<dbReference type="Gene3D" id="1.10.620.20">
    <property type="entry name" value="Ribonucleotide Reductase, subunit A"/>
    <property type="match status" value="1"/>
</dbReference>
<name>A0A5C2RVQ3_9APHY</name>
<accession>A0A5C2RVQ3</accession>
<keyword evidence="2" id="KW-1133">Transmembrane helix</keyword>
<dbReference type="EMBL" id="ML122302">
    <property type="protein sequence ID" value="RPD54715.1"/>
    <property type="molecule type" value="Genomic_DNA"/>
</dbReference>
<evidence type="ECO:0000256" key="2">
    <source>
        <dbReference type="SAM" id="Phobius"/>
    </source>
</evidence>
<dbReference type="GO" id="GO:0009263">
    <property type="term" value="P:deoxyribonucleotide biosynthetic process"/>
    <property type="evidence" value="ECO:0007669"/>
    <property type="project" value="InterPro"/>
</dbReference>
<evidence type="ECO:0000256" key="1">
    <source>
        <dbReference type="ARBA" id="ARBA00009303"/>
    </source>
</evidence>
<keyword evidence="2" id="KW-0472">Membrane</keyword>
<dbReference type="PANTHER" id="PTHR23409:SF18">
    <property type="entry name" value="RIBONUCLEOSIDE-DIPHOSPHATE REDUCTASE SUBUNIT M2"/>
    <property type="match status" value="1"/>
</dbReference>
<keyword evidence="2" id="KW-0812">Transmembrane</keyword>
<sequence length="318" mass="35994">MATCDNPVCPCDEVLLRPEMSRFVLFLIRYPEIWAAYKAAQASFWTAAEIDLSQDAVQWSDLLTDVERCFLSTILAFFAASDGIVVENLATRFCAEVQVAEARCFYGYQIMMENVHSEMYTRLIQELVNDHDEQARLFTALSNMPPVTAKAEWCLRWIASSSRTFGERLVAFAIVEGVFFSSSFAAIFWVRSRGLLPGLCQSNELIARDEGMHTSFACLLSRHLYHQAAWEQVRVMIEEAVSLEKDFFRAALPEDLNGMSADMMGDYVEYVADFLLGELGFPPHFGKDNPFPFMETIAVEGRANFFERGVTEYIGACV</sequence>
<protein>
    <submittedName>
        <fullName evidence="3">Putative ribonucleoside-diphosphate reductase small chain B</fullName>
    </submittedName>
</protein>
<dbReference type="STRING" id="1328759.A0A5C2RVQ3"/>
<proteinExistence type="inferred from homology"/>
<evidence type="ECO:0000313" key="4">
    <source>
        <dbReference type="Proteomes" id="UP000313359"/>
    </source>
</evidence>
<dbReference type="InterPro" id="IPR033909">
    <property type="entry name" value="RNR_small"/>
</dbReference>
<dbReference type="InterPro" id="IPR009078">
    <property type="entry name" value="Ferritin-like_SF"/>
</dbReference>
<comment type="similarity">
    <text evidence="1">Belongs to the ribonucleoside diphosphate reductase small chain family.</text>
</comment>
<dbReference type="InterPro" id="IPR030475">
    <property type="entry name" value="RNR_small_AS"/>
</dbReference>
<dbReference type="Proteomes" id="UP000313359">
    <property type="component" value="Unassembled WGS sequence"/>
</dbReference>
<dbReference type="OrthoDB" id="2727692at2759"/>